<comment type="caution">
    <text evidence="2">The sequence shown here is derived from an EMBL/GenBank/DDBJ whole genome shotgun (WGS) entry which is preliminary data.</text>
</comment>
<protein>
    <submittedName>
        <fullName evidence="2">Uncharacterized protein</fullName>
    </submittedName>
</protein>
<feature type="region of interest" description="Disordered" evidence="1">
    <location>
        <begin position="216"/>
        <end position="330"/>
    </location>
</feature>
<feature type="compositionally biased region" description="Polar residues" evidence="1">
    <location>
        <begin position="222"/>
        <end position="235"/>
    </location>
</feature>
<proteinExistence type="predicted"/>
<feature type="region of interest" description="Disordered" evidence="1">
    <location>
        <begin position="1"/>
        <end position="23"/>
    </location>
</feature>
<feature type="compositionally biased region" description="Low complexity" evidence="1">
    <location>
        <begin position="581"/>
        <end position="598"/>
    </location>
</feature>
<feature type="compositionally biased region" description="Polar residues" evidence="1">
    <location>
        <begin position="266"/>
        <end position="286"/>
    </location>
</feature>
<evidence type="ECO:0000313" key="2">
    <source>
        <dbReference type="EMBL" id="GFR49134.1"/>
    </source>
</evidence>
<feature type="region of interest" description="Disordered" evidence="1">
    <location>
        <begin position="500"/>
        <end position="523"/>
    </location>
</feature>
<accession>A0AAD3DXZ8</accession>
<evidence type="ECO:0000256" key="1">
    <source>
        <dbReference type="SAM" id="MobiDB-lite"/>
    </source>
</evidence>
<feature type="region of interest" description="Disordered" evidence="1">
    <location>
        <begin position="136"/>
        <end position="177"/>
    </location>
</feature>
<reference evidence="2 3" key="1">
    <citation type="journal article" date="2021" name="Sci. Rep.">
        <title>Genome sequencing of the multicellular alga Astrephomene provides insights into convergent evolution of germ-soma differentiation.</title>
        <authorList>
            <person name="Yamashita S."/>
            <person name="Yamamoto K."/>
            <person name="Matsuzaki R."/>
            <person name="Suzuki S."/>
            <person name="Yamaguchi H."/>
            <person name="Hirooka S."/>
            <person name="Minakuchi Y."/>
            <person name="Miyagishima S."/>
            <person name="Kawachi M."/>
            <person name="Toyoda A."/>
            <person name="Nozaki H."/>
        </authorList>
    </citation>
    <scope>NUCLEOTIDE SEQUENCE [LARGE SCALE GENOMIC DNA]</scope>
    <source>
        <strain evidence="2 3">NIES-4017</strain>
    </source>
</reference>
<dbReference type="EMBL" id="BMAR01000028">
    <property type="protein sequence ID" value="GFR49134.1"/>
    <property type="molecule type" value="Genomic_DNA"/>
</dbReference>
<feature type="region of interest" description="Disordered" evidence="1">
    <location>
        <begin position="709"/>
        <end position="809"/>
    </location>
</feature>
<gene>
    <name evidence="2" type="ORF">Agub_g11150</name>
</gene>
<organism evidence="2 3">
    <name type="scientific">Astrephomene gubernaculifera</name>
    <dbReference type="NCBI Taxonomy" id="47775"/>
    <lineage>
        <taxon>Eukaryota</taxon>
        <taxon>Viridiplantae</taxon>
        <taxon>Chlorophyta</taxon>
        <taxon>core chlorophytes</taxon>
        <taxon>Chlorophyceae</taxon>
        <taxon>CS clade</taxon>
        <taxon>Chlamydomonadales</taxon>
        <taxon>Astrephomenaceae</taxon>
        <taxon>Astrephomene</taxon>
    </lineage>
</organism>
<feature type="compositionally biased region" description="Gly residues" evidence="1">
    <location>
        <begin position="641"/>
        <end position="653"/>
    </location>
</feature>
<feature type="region of interest" description="Disordered" evidence="1">
    <location>
        <begin position="543"/>
        <end position="668"/>
    </location>
</feature>
<feature type="region of interest" description="Disordered" evidence="1">
    <location>
        <begin position="421"/>
        <end position="441"/>
    </location>
</feature>
<keyword evidence="3" id="KW-1185">Reference proteome</keyword>
<feature type="compositionally biased region" description="Low complexity" evidence="1">
    <location>
        <begin position="614"/>
        <end position="630"/>
    </location>
</feature>
<feature type="compositionally biased region" description="Polar residues" evidence="1">
    <location>
        <begin position="657"/>
        <end position="668"/>
    </location>
</feature>
<dbReference type="AlphaFoldDB" id="A0AAD3DXZ8"/>
<sequence>MALPYSMAEHEQFSGRRPPARPSDGVLLVLQEAREKHTATKTSKRNIIGASLTFEPRRVGLARLQFGANDERASAMNAEPLNLDEALALPDPTEGLPKEPVQVVQLTRTLTRTMSRGASFRGGRHLMQFLDKGDRQSITSGVDNDDGSESTGGLLSRHNSETASLNGEGRSPQVYSGRGLQINTDFDLPPPIAGTTLANHEDGADSRLFRSRCKSTPALAQDETTTSGESNLQNSQPLHPQPPQPGFGGFLPSASSIPLPAPPSELQYSTQQPTRTMHGSNPSASSGGFAAPTNTSSRLYGSSSGSGTASGAVGSSSGPPQHLQHMKAHSDAVNAAASRFMSLLGRRRSSVKGAPHFVAREEGNTARVDKLLKNLRGSGSQSSSGVGVGTPGQSAGMGASLSTAGSIAFGEADTLTDATGAAAPSLQPQPPPSAAGKPSRCRRTITAPQLLLAPQSGDAFGASSGGGGAGISGGSGLATAAATTAASNAWATLAHASSATTTTTNNSSGPAAVPSAPPVWSRSRSIRDPGLLVHLAEADNAAAAADGSGGGGDVDSDLVASGCGDGGSPGVQRSGRSVTLPSSPSGPSGSGSPAWAHSPGPPTPGGAGGGGSHGDANANGSSGGVSVAPSQTSILAVATRSGGGGSSGGGGGVLSMRTASEPPSYSPFSSMVMSPVLQTQSRIVPASAMPPAPSTSIRRQGLSRRVIEPPSPAATASASATGALTATAPGGSPRSSGAALGGWSSRPMSRRGMRPTGASARRSSCTELPGGQEDPVLSDLANAMGAALKSEGGRSTDSNDGPADGSGSGGVYGAGGGVYGSSGPGRSAAGAGLRGSSARGVFGETAGGGSVLYRGLSGGSPGAEGFGVGGGGGFRGGAALRGLSSNALPVL</sequence>
<dbReference type="Proteomes" id="UP001054857">
    <property type="component" value="Unassembled WGS sequence"/>
</dbReference>
<feature type="compositionally biased region" description="Low complexity" evidence="1">
    <location>
        <begin position="713"/>
        <end position="733"/>
    </location>
</feature>
<feature type="compositionally biased region" description="Low complexity" evidence="1">
    <location>
        <begin position="296"/>
        <end position="318"/>
    </location>
</feature>
<feature type="region of interest" description="Disordered" evidence="1">
    <location>
        <begin position="375"/>
        <end position="399"/>
    </location>
</feature>
<name>A0AAD3DXZ8_9CHLO</name>
<evidence type="ECO:0000313" key="3">
    <source>
        <dbReference type="Proteomes" id="UP001054857"/>
    </source>
</evidence>